<evidence type="ECO:0000313" key="2">
    <source>
        <dbReference type="Proteomes" id="UP000827872"/>
    </source>
</evidence>
<protein>
    <submittedName>
        <fullName evidence="1">Uncharacterized protein</fullName>
    </submittedName>
</protein>
<accession>A0ACB8GDS0</accession>
<sequence length="103" mass="11964">MCLREMGVEQKINRKQKLYGTSPVTELLSLLKSTEIFRLRQANNFSCRTSQLLIQQGSCAINNYTTSPYSVTKAFPDQKKYSNGGKTFLLSEHLLLYNYYWPR</sequence>
<dbReference type="Proteomes" id="UP000827872">
    <property type="component" value="Linkage Group LG01"/>
</dbReference>
<comment type="caution">
    <text evidence="1">The sequence shown here is derived from an EMBL/GenBank/DDBJ whole genome shotgun (WGS) entry which is preliminary data.</text>
</comment>
<organism evidence="1 2">
    <name type="scientific">Sphaerodactylus townsendi</name>
    <dbReference type="NCBI Taxonomy" id="933632"/>
    <lineage>
        <taxon>Eukaryota</taxon>
        <taxon>Metazoa</taxon>
        <taxon>Chordata</taxon>
        <taxon>Craniata</taxon>
        <taxon>Vertebrata</taxon>
        <taxon>Euteleostomi</taxon>
        <taxon>Lepidosauria</taxon>
        <taxon>Squamata</taxon>
        <taxon>Bifurcata</taxon>
        <taxon>Gekkota</taxon>
        <taxon>Sphaerodactylidae</taxon>
        <taxon>Sphaerodactylus</taxon>
    </lineage>
</organism>
<keyword evidence="2" id="KW-1185">Reference proteome</keyword>
<evidence type="ECO:0000313" key="1">
    <source>
        <dbReference type="EMBL" id="KAH8017915.1"/>
    </source>
</evidence>
<reference evidence="1" key="1">
    <citation type="submission" date="2021-08" db="EMBL/GenBank/DDBJ databases">
        <title>The first chromosome-level gecko genome reveals the dynamic sex chromosomes of Neotropical dwarf geckos (Sphaerodactylidae: Sphaerodactylus).</title>
        <authorList>
            <person name="Pinto B.J."/>
            <person name="Keating S.E."/>
            <person name="Gamble T."/>
        </authorList>
    </citation>
    <scope>NUCLEOTIDE SEQUENCE</scope>
    <source>
        <strain evidence="1">TG3544</strain>
    </source>
</reference>
<name>A0ACB8GDS0_9SAUR</name>
<dbReference type="EMBL" id="CM037614">
    <property type="protein sequence ID" value="KAH8017915.1"/>
    <property type="molecule type" value="Genomic_DNA"/>
</dbReference>
<proteinExistence type="predicted"/>
<gene>
    <name evidence="1" type="ORF">K3G42_033151</name>
</gene>